<dbReference type="PANTHER" id="PTHR38478:SF1">
    <property type="entry name" value="ZINC DEPENDENT METALLOPROTEASE DOMAIN LIPOPROTEIN"/>
    <property type="match status" value="1"/>
</dbReference>
<organism evidence="3 4">
    <name type="scientific">Rubrivivax gelatinosus</name>
    <name type="common">Rhodocyclus gelatinosus</name>
    <name type="synonym">Rhodopseudomonas gelatinosa</name>
    <dbReference type="NCBI Taxonomy" id="28068"/>
    <lineage>
        <taxon>Bacteria</taxon>
        <taxon>Pseudomonadati</taxon>
        <taxon>Pseudomonadota</taxon>
        <taxon>Betaproteobacteria</taxon>
        <taxon>Burkholderiales</taxon>
        <taxon>Sphaerotilaceae</taxon>
        <taxon>Rubrivivax</taxon>
    </lineage>
</organism>
<dbReference type="RefSeq" id="WP_200379953.1">
    <property type="nucleotide sequence ID" value="NZ_NRRU01000114.1"/>
</dbReference>
<feature type="domain" description="DUF5117" evidence="2">
    <location>
        <begin position="79"/>
        <end position="273"/>
    </location>
</feature>
<dbReference type="SUPFAM" id="SSF55486">
    <property type="entry name" value="Metalloproteases ('zincins'), catalytic domain"/>
    <property type="match status" value="1"/>
</dbReference>
<dbReference type="Pfam" id="PF16313">
    <property type="entry name" value="DUF4953"/>
    <property type="match status" value="1"/>
</dbReference>
<evidence type="ECO:0000313" key="3">
    <source>
        <dbReference type="EMBL" id="MBK1715357.1"/>
    </source>
</evidence>
<gene>
    <name evidence="3" type="ORF">CKO43_21600</name>
</gene>
<protein>
    <recommendedName>
        <fullName evidence="5">DUF5117 domain-containing protein</fullName>
    </recommendedName>
</protein>
<keyword evidence="4" id="KW-1185">Reference proteome</keyword>
<reference evidence="3" key="1">
    <citation type="submission" date="2017-08" db="EMBL/GenBank/DDBJ databases">
        <authorList>
            <person name="Imhoff J.F."/>
            <person name="Rahn T."/>
            <person name="Kuenzel S."/>
            <person name="Neulinger S.C."/>
        </authorList>
    </citation>
    <scope>NUCLEOTIDE SEQUENCE</scope>
    <source>
        <strain evidence="3">IM 151</strain>
    </source>
</reference>
<sequence>PRTPAAPASSLPAFAVLVKDARRIAGPLPLWQKDDKVWIEIAPDTWGKPFLFSPKIASGIAEAGVLGGLMAYPVSGAGGAQLVEFVRLHQQVRLQSRNTLPSATPGSPEARAAAASFAPSLLASAPVASQPQPQTGAVLVEANALFLGDLLGVGMSLQRAFRQPYALDARNTAITAVRASADVTVIETSNHYYAANLAPAAPGGPSLPRFVPDARSLIVGHHYSLAPLPAEPMTPRRADARVGFFTTRALDFSGELGVSPRQRWVNRWRLEKRDPAAALSEPVKPITFWIDRNVPLAWRGTVREAILEWNQAFERIGFRDAIVVRQQADDADFDTLDAGRASVRWMTSPEPAFAAIGPSQVDPRSGEILDADIGFEAIVTRLKRAERTQVLAGVAGAAAAPGADAGTHADCSFGELAAEQLAYALDVLAARDDLAADDPRTRYYVQDYVKDTVMHEVGHALGLRHNFRASRAYTEAQLADPEFTRVHGTTGSVMEYNAINLPRPGEPLAAPFQTTLGPYDYWAIEYAYKPIAAADEAAELQRIAGRGSEPLLAFGTDEDNSLGLDPEVAQLDLGADPIVFAAKRLAIARELLLRQETRRLDPDEDFSVLRRSIVFALGDVGRATQLLLRQIGGVRTLRDHPGSGRDPLQPLPAATQRQALALLMREVLGAEGLTLSPALQRRLAPDYLDRGDYGTPTDFALPQRLLELQRGVLATLMSDAFAGRVLDAAAKVDRPQDAFGLPELQAQLLQQVWSELAAGKPITAPRRELQREHASRLAAALLQPPSRADARALQRSQAQTLLARLDQALAHPAKRDAQTRAHLQDSAQTLRQALRARLERAGV</sequence>
<dbReference type="Pfam" id="PF17148">
    <property type="entry name" value="DUF5117"/>
    <property type="match status" value="1"/>
</dbReference>
<dbReference type="InterPro" id="IPR024079">
    <property type="entry name" value="MetalloPept_cat_dom_sf"/>
</dbReference>
<evidence type="ECO:0008006" key="5">
    <source>
        <dbReference type="Google" id="ProtNLM"/>
    </source>
</evidence>
<feature type="domain" description="EcxA zinc-binding" evidence="1">
    <location>
        <begin position="442"/>
        <end position="757"/>
    </location>
</feature>
<name>A0ABS1DZ38_RUBGE</name>
<dbReference type="Proteomes" id="UP001041814">
    <property type="component" value="Unassembled WGS sequence"/>
</dbReference>
<dbReference type="Gene3D" id="3.40.390.10">
    <property type="entry name" value="Collagenase (Catalytic Domain)"/>
    <property type="match status" value="1"/>
</dbReference>
<dbReference type="InterPro" id="IPR034032">
    <property type="entry name" value="Zn_MMP-like_bac"/>
</dbReference>
<reference evidence="3" key="2">
    <citation type="journal article" date="2020" name="Microorganisms">
        <title>Osmotic Adaptation and Compatible Solute Biosynthesis of Phototrophic Bacteria as Revealed from Genome Analyses.</title>
        <authorList>
            <person name="Imhoff J.F."/>
            <person name="Rahn T."/>
            <person name="Kunzel S."/>
            <person name="Keller A."/>
            <person name="Neulinger S.C."/>
        </authorList>
    </citation>
    <scope>NUCLEOTIDE SEQUENCE</scope>
    <source>
        <strain evidence="3">IM 151</strain>
    </source>
</reference>
<comment type="caution">
    <text evidence="3">The sequence shown here is derived from an EMBL/GenBank/DDBJ whole genome shotgun (WGS) entry which is preliminary data.</text>
</comment>
<dbReference type="InterPro" id="IPR032534">
    <property type="entry name" value="EcxA_zinc-bd"/>
</dbReference>
<dbReference type="EMBL" id="NRRU01000114">
    <property type="protein sequence ID" value="MBK1715357.1"/>
    <property type="molecule type" value="Genomic_DNA"/>
</dbReference>
<dbReference type="InterPro" id="IPR033413">
    <property type="entry name" value="DUF5117"/>
</dbReference>
<evidence type="ECO:0000259" key="2">
    <source>
        <dbReference type="Pfam" id="PF17148"/>
    </source>
</evidence>
<proteinExistence type="predicted"/>
<feature type="non-terminal residue" evidence="3">
    <location>
        <position position="1"/>
    </location>
</feature>
<evidence type="ECO:0000313" key="4">
    <source>
        <dbReference type="Proteomes" id="UP001041814"/>
    </source>
</evidence>
<evidence type="ECO:0000259" key="1">
    <source>
        <dbReference type="Pfam" id="PF16313"/>
    </source>
</evidence>
<dbReference type="CDD" id="cd04276">
    <property type="entry name" value="ZnMc_MMP_like_2"/>
    <property type="match status" value="1"/>
</dbReference>
<accession>A0ABS1DZ38</accession>
<dbReference type="PANTHER" id="PTHR38478">
    <property type="entry name" value="PEPTIDASE M1A AND M12B"/>
    <property type="match status" value="1"/>
</dbReference>